<evidence type="ECO:0000313" key="8">
    <source>
        <dbReference type="Proteomes" id="UP000319731"/>
    </source>
</evidence>
<comment type="subcellular location">
    <subcellularLocation>
        <location evidence="1">Mitochondrion inner membrane</location>
        <topology evidence="1">Peripheral membrane protein</topology>
        <orientation evidence="1">Matrix side</orientation>
    </subcellularLocation>
</comment>
<evidence type="ECO:0000256" key="6">
    <source>
        <dbReference type="ARBA" id="ARBA00023136"/>
    </source>
</evidence>
<gene>
    <name evidence="7" type="ORF">SmJEL517_g00353</name>
</gene>
<keyword evidence="3" id="KW-0999">Mitochondrion inner membrane</keyword>
<keyword evidence="8" id="KW-1185">Reference proteome</keyword>
<keyword evidence="5" id="KW-0496">Mitochondrion</keyword>
<evidence type="ECO:0000256" key="1">
    <source>
        <dbReference type="ARBA" id="ARBA00004443"/>
    </source>
</evidence>
<dbReference type="AlphaFoldDB" id="A0A507CIR2"/>
<dbReference type="GO" id="GO:0097193">
    <property type="term" value="P:intrinsic apoptotic signaling pathway"/>
    <property type="evidence" value="ECO:0007669"/>
    <property type="project" value="InterPro"/>
</dbReference>
<dbReference type="GeneID" id="42001580"/>
<dbReference type="Pfam" id="PF10231">
    <property type="entry name" value="COA8"/>
    <property type="match status" value="1"/>
</dbReference>
<comment type="caution">
    <text evidence="7">The sequence shown here is derived from an EMBL/GenBank/DDBJ whole genome shotgun (WGS) entry which is preliminary data.</text>
</comment>
<comment type="similarity">
    <text evidence="2">Belongs to the COA8 family.</text>
</comment>
<evidence type="ECO:0000256" key="4">
    <source>
        <dbReference type="ARBA" id="ARBA00022946"/>
    </source>
</evidence>
<dbReference type="OrthoDB" id="6246201at2759"/>
<protein>
    <recommendedName>
        <fullName evidence="9">Apoptogenic protein 1, mitochondrial</fullName>
    </recommendedName>
</protein>
<evidence type="ECO:0000256" key="5">
    <source>
        <dbReference type="ARBA" id="ARBA00023128"/>
    </source>
</evidence>
<dbReference type="GO" id="GO:0005743">
    <property type="term" value="C:mitochondrial inner membrane"/>
    <property type="evidence" value="ECO:0007669"/>
    <property type="project" value="UniProtKB-SubCell"/>
</dbReference>
<dbReference type="InterPro" id="IPR018796">
    <property type="entry name" value="COA8"/>
</dbReference>
<evidence type="ECO:0000313" key="7">
    <source>
        <dbReference type="EMBL" id="TPX38116.1"/>
    </source>
</evidence>
<accession>A0A507CIR2</accession>
<dbReference type="RefSeq" id="XP_031027831.1">
    <property type="nucleotide sequence ID" value="XM_031166283.1"/>
</dbReference>
<evidence type="ECO:0000256" key="2">
    <source>
        <dbReference type="ARBA" id="ARBA00005453"/>
    </source>
</evidence>
<dbReference type="PANTHER" id="PTHR31107">
    <property type="entry name" value="APOPTOGENIC PROTEIN 1, MITOCHONDRIAL"/>
    <property type="match status" value="1"/>
</dbReference>
<evidence type="ECO:0000256" key="3">
    <source>
        <dbReference type="ARBA" id="ARBA00022792"/>
    </source>
</evidence>
<dbReference type="EMBL" id="QEAO01000001">
    <property type="protein sequence ID" value="TPX38116.1"/>
    <property type="molecule type" value="Genomic_DNA"/>
</dbReference>
<keyword evidence="6" id="KW-0472">Membrane</keyword>
<keyword evidence="4" id="KW-0809">Transit peptide</keyword>
<sequence length="204" mass="23846">MQAPIAFSICRRALASGCRFNNTLPRHLATIPTTDADSFAPGTLVSSSPHPISHIRLLKIIPHENESLEERNGRLHRERLQHFHHQFWMDNNMDFVAAKDNFETEFMTQHGRPAAPSDLSRFYRSYLESSYDRHAEYNYKVWKSSFEALVPAFQSEFSRWRRRVFAAREERLPWAPPRPSWRRSFSRGLAHLGYGYRAVGVTVR</sequence>
<dbReference type="PANTHER" id="PTHR31107:SF2">
    <property type="entry name" value="CYTOCHROME C OXIDASE ASSEMBLY FACTOR 8"/>
    <property type="match status" value="1"/>
</dbReference>
<organism evidence="7 8">
    <name type="scientific">Synchytrium microbalum</name>
    <dbReference type="NCBI Taxonomy" id="1806994"/>
    <lineage>
        <taxon>Eukaryota</taxon>
        <taxon>Fungi</taxon>
        <taxon>Fungi incertae sedis</taxon>
        <taxon>Chytridiomycota</taxon>
        <taxon>Chytridiomycota incertae sedis</taxon>
        <taxon>Chytridiomycetes</taxon>
        <taxon>Synchytriales</taxon>
        <taxon>Synchytriaceae</taxon>
        <taxon>Synchytrium</taxon>
    </lineage>
</organism>
<dbReference type="Proteomes" id="UP000319731">
    <property type="component" value="Unassembled WGS sequence"/>
</dbReference>
<name>A0A507CIR2_9FUNG</name>
<proteinExistence type="inferred from homology"/>
<evidence type="ECO:0008006" key="9">
    <source>
        <dbReference type="Google" id="ProtNLM"/>
    </source>
</evidence>
<reference evidence="7 8" key="1">
    <citation type="journal article" date="2019" name="Sci. Rep.">
        <title>Comparative genomics of chytrid fungi reveal insights into the obligate biotrophic and pathogenic lifestyle of Synchytrium endobioticum.</title>
        <authorList>
            <person name="van de Vossenberg B.T.L.H."/>
            <person name="Warris S."/>
            <person name="Nguyen H.D.T."/>
            <person name="van Gent-Pelzer M.P.E."/>
            <person name="Joly D.L."/>
            <person name="van de Geest H.C."/>
            <person name="Bonants P.J.M."/>
            <person name="Smith D.S."/>
            <person name="Levesque C.A."/>
            <person name="van der Lee T.A.J."/>
        </authorList>
    </citation>
    <scope>NUCLEOTIDE SEQUENCE [LARGE SCALE GENOMIC DNA]</scope>
    <source>
        <strain evidence="7 8">JEL517</strain>
    </source>
</reference>